<feature type="chain" id="PRO_5004880056" evidence="2">
    <location>
        <begin position="18"/>
        <end position="374"/>
    </location>
</feature>
<gene>
    <name evidence="3" type="ORF">PROQFM164_S02g001569</name>
</gene>
<evidence type="ECO:0000256" key="2">
    <source>
        <dbReference type="SAM" id="SignalP"/>
    </source>
</evidence>
<feature type="signal peptide" evidence="2">
    <location>
        <begin position="1"/>
        <end position="17"/>
    </location>
</feature>
<dbReference type="EMBL" id="HG792016">
    <property type="protein sequence ID" value="CDM31419.1"/>
    <property type="molecule type" value="Genomic_DNA"/>
</dbReference>
<feature type="region of interest" description="Disordered" evidence="1">
    <location>
        <begin position="249"/>
        <end position="282"/>
    </location>
</feature>
<sequence>MKGTLILSGLLATTVSAHMQLNKPYPIRSPLNKDAKGEKDYSYTNPLSTSGSDYPCKGYANDAFEAVDTWQPGSTQEMSLEGSATHDGGSCQLSLTYDKGKTFKVIESIEGDCPIAKKYQFDVPSDAPTGDALFAWTWFNKVGNREMYMNCAMITIGGSSNHTVVDSEGRVAKETPKQALSQKTHTHTTNAKSSFDSLPDLFIANANQAGKCVTVEGQAVHFPKPGPKLIGKADGPGYKCADHAPFLDDSSDSATKSSNTSTSTSATSTTSTTPKSEKKPAVISTSSFTTKAISKIAQALATPSVAADSRVQSAEDSSNNQFVDHVGQWSCHSGEILCSPDGLTFAMCTNGKPIFMGSVAAGTICRWGAITARQ</sequence>
<reference evidence="3" key="1">
    <citation type="journal article" date="2014" name="Nat. Commun.">
        <title>Multiple recent horizontal transfers of a large genomic region in cheese making fungi.</title>
        <authorList>
            <person name="Cheeseman K."/>
            <person name="Ropars J."/>
            <person name="Renault P."/>
            <person name="Dupont J."/>
            <person name="Gouzy J."/>
            <person name="Branca A."/>
            <person name="Abraham A.L."/>
            <person name="Ceppi M."/>
            <person name="Conseiller E."/>
            <person name="Debuchy R."/>
            <person name="Malagnac F."/>
            <person name="Goarin A."/>
            <person name="Silar P."/>
            <person name="Lacoste S."/>
            <person name="Sallet E."/>
            <person name="Bensimon A."/>
            <person name="Giraud T."/>
            <person name="Brygoo Y."/>
        </authorList>
    </citation>
    <scope>NUCLEOTIDE SEQUENCE [LARGE SCALE GENOMIC DNA]</scope>
    <source>
        <strain evidence="3">FM164</strain>
    </source>
</reference>
<protein>
    <submittedName>
        <fullName evidence="3">Genomic scaffold, ProqFM164S02</fullName>
    </submittedName>
</protein>
<name>W6QBA1_PENRF</name>
<keyword evidence="4" id="KW-1185">Reference proteome</keyword>
<evidence type="ECO:0000313" key="3">
    <source>
        <dbReference type="EMBL" id="CDM31419.1"/>
    </source>
</evidence>
<dbReference type="AlphaFoldDB" id="W6QBA1"/>
<dbReference type="Gene3D" id="2.70.50.70">
    <property type="match status" value="1"/>
</dbReference>
<evidence type="ECO:0000256" key="1">
    <source>
        <dbReference type="SAM" id="MobiDB-lite"/>
    </source>
</evidence>
<dbReference type="OMA" id="AGTICRW"/>
<feature type="compositionally biased region" description="Low complexity" evidence="1">
    <location>
        <begin position="252"/>
        <end position="274"/>
    </location>
</feature>
<accession>W6QBA1</accession>
<dbReference type="PANTHER" id="PTHR36182">
    <property type="entry name" value="PROTEIN, PUTATIVE (AFU_ORTHOLOGUE AFUA_6G10930)-RELATED"/>
    <property type="match status" value="1"/>
</dbReference>
<feature type="region of interest" description="Disordered" evidence="1">
    <location>
        <begin position="26"/>
        <end position="46"/>
    </location>
</feature>
<dbReference type="PANTHER" id="PTHR36182:SF1">
    <property type="entry name" value="PROTEIN, PUTATIVE (AFU_ORTHOLOGUE AFUA_6G10930)-RELATED"/>
    <property type="match status" value="1"/>
</dbReference>
<organism evidence="3 4">
    <name type="scientific">Penicillium roqueforti (strain FM164)</name>
    <dbReference type="NCBI Taxonomy" id="1365484"/>
    <lineage>
        <taxon>Eukaryota</taxon>
        <taxon>Fungi</taxon>
        <taxon>Dikarya</taxon>
        <taxon>Ascomycota</taxon>
        <taxon>Pezizomycotina</taxon>
        <taxon>Eurotiomycetes</taxon>
        <taxon>Eurotiomycetidae</taxon>
        <taxon>Eurotiales</taxon>
        <taxon>Aspergillaceae</taxon>
        <taxon>Penicillium</taxon>
    </lineage>
</organism>
<dbReference type="Proteomes" id="UP000030686">
    <property type="component" value="Unassembled WGS sequence"/>
</dbReference>
<feature type="compositionally biased region" description="Basic and acidic residues" evidence="1">
    <location>
        <begin position="31"/>
        <end position="41"/>
    </location>
</feature>
<dbReference type="OrthoDB" id="2342176at2759"/>
<proteinExistence type="predicted"/>
<keyword evidence="2" id="KW-0732">Signal</keyword>
<evidence type="ECO:0000313" key="4">
    <source>
        <dbReference type="Proteomes" id="UP000030686"/>
    </source>
</evidence>